<keyword evidence="4 6" id="KW-0472">Membrane</keyword>
<dbReference type="GO" id="GO:0140359">
    <property type="term" value="F:ABC-type transporter activity"/>
    <property type="evidence" value="ECO:0007669"/>
    <property type="project" value="InterPro"/>
</dbReference>
<feature type="transmembrane region" description="Helical" evidence="6">
    <location>
        <begin position="27"/>
        <end position="45"/>
    </location>
</feature>
<dbReference type="WBParaSite" id="GPLIN_000165600">
    <property type="protein sequence ID" value="GPLIN_000165600"/>
    <property type="gene ID" value="GPLIN_000165600"/>
</dbReference>
<evidence type="ECO:0000256" key="1">
    <source>
        <dbReference type="ARBA" id="ARBA00004141"/>
    </source>
</evidence>
<feature type="transmembrane region" description="Helical" evidence="6">
    <location>
        <begin position="264"/>
        <end position="286"/>
    </location>
</feature>
<dbReference type="PANTHER" id="PTHR19229">
    <property type="entry name" value="ATP-BINDING CASSETTE TRANSPORTER SUBFAMILY A ABCA"/>
    <property type="match status" value="1"/>
</dbReference>
<sequence>MVRFLSQIVLLCWKHQILMRRRMRSTFCEFFALAILSGIIAFVIYKVPKEKNKVNEVREFNSVPIKGGREDLIYMVGHLPSINKTWDCNDSQKNITLAYSCEGSSCDEKSVKIIMKKLVEWYNNSTLDFVTHPFVDLDTMKETLLSDLDSNYDGCPKFIGGIYFSKIHKEVPELDYVILLPRSVKLLRWNKEGISEFWQDGGPDASQKDIDDIPSELNYWESGFLSLQYAIEKAFIELVRGNANLSNVEVHLLRMPIPPTDSTLNIILLLPVLLFLIVLISALFMLKDIALERDSWIMTYMTVMGLNQLGFYVSHFLIAALKMLPFAVTFSAICANKYLEYTSPSLYICVVNLFCITTLVLALFLGILFKKRGTLGDPTCISRERALQEMHANCFLLVPLMPLLNIMISSRTSGKSSLDPYYFISNNKNQMSDNPKKVEKQLKEIFVCADVLFEVFKFCGPFVLGLKVALLSDRFEFLVDAHFQSMEWWLGRLDIRRAINGNGAEVVKRVGHEVERRLQIPQEPLPDNLIGFECLTISYIDRSVIEFLQNIRRLFDIETTALTIATTFNQNRSWEIIWHRIWPLINDNICGIALHSNEFLRLRLFFPTVFSDCAKLRSIYSFDLFPAFPADDSAGASSGQAVAKWLHAPRGDGLPKMLRCIFHSERMEALRMAFANSTDAVNFIISLDRHLFSANIVPFEVKNNLTGERLVLRHIKTDRWLLVRCPIERDEAKWAKLEKEGIEWDWRRKFNRIDIYFNDTGIVDGLLDENEGPSEPKKRKNRGRQN</sequence>
<keyword evidence="8" id="KW-1185">Reference proteome</keyword>
<evidence type="ECO:0000313" key="9">
    <source>
        <dbReference type="WBParaSite" id="GPLIN_000165600"/>
    </source>
</evidence>
<dbReference type="PANTHER" id="PTHR19229:SF271">
    <property type="entry name" value="ABC TRANSPORTER CED-7"/>
    <property type="match status" value="1"/>
</dbReference>
<dbReference type="InterPro" id="IPR013525">
    <property type="entry name" value="ABC2_TM"/>
</dbReference>
<evidence type="ECO:0000256" key="5">
    <source>
        <dbReference type="SAM" id="MobiDB-lite"/>
    </source>
</evidence>
<proteinExistence type="predicted"/>
<dbReference type="Pfam" id="PF12698">
    <property type="entry name" value="ABC2_membrane_3"/>
    <property type="match status" value="1"/>
</dbReference>
<feature type="domain" description="ABC-2 type transporter transmembrane" evidence="7">
    <location>
        <begin position="249"/>
        <end position="373"/>
    </location>
</feature>
<dbReference type="GO" id="GO:0016020">
    <property type="term" value="C:membrane"/>
    <property type="evidence" value="ECO:0007669"/>
    <property type="project" value="UniProtKB-SubCell"/>
</dbReference>
<evidence type="ECO:0000256" key="4">
    <source>
        <dbReference type="ARBA" id="ARBA00023136"/>
    </source>
</evidence>
<accession>A0A183BM21</accession>
<keyword evidence="2 6" id="KW-0812">Transmembrane</keyword>
<evidence type="ECO:0000259" key="7">
    <source>
        <dbReference type="Pfam" id="PF12698"/>
    </source>
</evidence>
<comment type="subcellular location">
    <subcellularLocation>
        <location evidence="1">Membrane</location>
        <topology evidence="1">Multi-pass membrane protein</topology>
    </subcellularLocation>
</comment>
<reference evidence="9" key="2">
    <citation type="submission" date="2016-06" db="UniProtKB">
        <authorList>
            <consortium name="WormBaseParasite"/>
        </authorList>
    </citation>
    <scope>IDENTIFICATION</scope>
</reference>
<name>A0A183BM21_GLOPA</name>
<dbReference type="GO" id="GO:0005319">
    <property type="term" value="F:lipid transporter activity"/>
    <property type="evidence" value="ECO:0007669"/>
    <property type="project" value="TreeGrafter"/>
</dbReference>
<organism evidence="8 9">
    <name type="scientific">Globodera pallida</name>
    <name type="common">Potato cyst nematode worm</name>
    <name type="synonym">Heterodera pallida</name>
    <dbReference type="NCBI Taxonomy" id="36090"/>
    <lineage>
        <taxon>Eukaryota</taxon>
        <taxon>Metazoa</taxon>
        <taxon>Ecdysozoa</taxon>
        <taxon>Nematoda</taxon>
        <taxon>Chromadorea</taxon>
        <taxon>Rhabditida</taxon>
        <taxon>Tylenchina</taxon>
        <taxon>Tylenchomorpha</taxon>
        <taxon>Tylenchoidea</taxon>
        <taxon>Heteroderidae</taxon>
        <taxon>Heteroderinae</taxon>
        <taxon>Globodera</taxon>
    </lineage>
</organism>
<evidence type="ECO:0000256" key="3">
    <source>
        <dbReference type="ARBA" id="ARBA00022989"/>
    </source>
</evidence>
<dbReference type="AlphaFoldDB" id="A0A183BM21"/>
<evidence type="ECO:0000256" key="6">
    <source>
        <dbReference type="SAM" id="Phobius"/>
    </source>
</evidence>
<protein>
    <submittedName>
        <fullName evidence="9">ABC transporter domain-containing protein</fullName>
    </submittedName>
</protein>
<evidence type="ECO:0000313" key="8">
    <source>
        <dbReference type="Proteomes" id="UP000050741"/>
    </source>
</evidence>
<reference evidence="8" key="1">
    <citation type="submission" date="2014-05" db="EMBL/GenBank/DDBJ databases">
        <title>The genome and life-stage specific transcriptomes of Globodera pallida elucidate key aspects of plant parasitism by a cyst nematode.</title>
        <authorList>
            <person name="Cotton J.A."/>
            <person name="Lilley C.J."/>
            <person name="Jones L.M."/>
            <person name="Kikuchi T."/>
            <person name="Reid A.J."/>
            <person name="Thorpe P."/>
            <person name="Tsai I.J."/>
            <person name="Beasley H."/>
            <person name="Blok V."/>
            <person name="Cock P.J.A."/>
            <person name="Van den Akker S.E."/>
            <person name="Holroyd N."/>
            <person name="Hunt M."/>
            <person name="Mantelin S."/>
            <person name="Naghra H."/>
            <person name="Pain A."/>
            <person name="Palomares-Rius J.E."/>
            <person name="Zarowiecki M."/>
            <person name="Berriman M."/>
            <person name="Jones J.T."/>
            <person name="Urwin P.E."/>
        </authorList>
    </citation>
    <scope>NUCLEOTIDE SEQUENCE [LARGE SCALE GENOMIC DNA]</scope>
    <source>
        <strain evidence="8">Lindley</strain>
    </source>
</reference>
<feature type="transmembrane region" description="Helical" evidence="6">
    <location>
        <begin position="345"/>
        <end position="369"/>
    </location>
</feature>
<keyword evidence="3 6" id="KW-1133">Transmembrane helix</keyword>
<evidence type="ECO:0000256" key="2">
    <source>
        <dbReference type="ARBA" id="ARBA00022692"/>
    </source>
</evidence>
<dbReference type="InterPro" id="IPR026082">
    <property type="entry name" value="ABCA"/>
</dbReference>
<dbReference type="Proteomes" id="UP000050741">
    <property type="component" value="Unassembled WGS sequence"/>
</dbReference>
<feature type="compositionally biased region" description="Basic residues" evidence="5">
    <location>
        <begin position="777"/>
        <end position="786"/>
    </location>
</feature>
<feature type="region of interest" description="Disordered" evidence="5">
    <location>
        <begin position="767"/>
        <end position="786"/>
    </location>
</feature>